<dbReference type="InterPro" id="IPR002781">
    <property type="entry name" value="TM_pro_TauE-like"/>
</dbReference>
<feature type="transmembrane region" description="Helical" evidence="8">
    <location>
        <begin position="200"/>
        <end position="218"/>
    </location>
</feature>
<organism evidence="9 10">
    <name type="scientific">Sphingopyxis macrogoltabida</name>
    <name type="common">Sphingomonas macrogoltabidus</name>
    <dbReference type="NCBI Taxonomy" id="33050"/>
    <lineage>
        <taxon>Bacteria</taxon>
        <taxon>Pseudomonadati</taxon>
        <taxon>Pseudomonadota</taxon>
        <taxon>Alphaproteobacteria</taxon>
        <taxon>Sphingomonadales</taxon>
        <taxon>Sphingomonadaceae</taxon>
        <taxon>Sphingopyxis</taxon>
    </lineage>
</organism>
<feature type="transmembrane region" description="Helical" evidence="8">
    <location>
        <begin position="166"/>
        <end position="185"/>
    </location>
</feature>
<dbReference type="GO" id="GO:0005886">
    <property type="term" value="C:plasma membrane"/>
    <property type="evidence" value="ECO:0007669"/>
    <property type="project" value="UniProtKB-SubCell"/>
</dbReference>
<keyword evidence="4 8" id="KW-1003">Cell membrane</keyword>
<evidence type="ECO:0000256" key="2">
    <source>
        <dbReference type="ARBA" id="ARBA00009142"/>
    </source>
</evidence>
<evidence type="ECO:0000256" key="4">
    <source>
        <dbReference type="ARBA" id="ARBA00022475"/>
    </source>
</evidence>
<keyword evidence="6 8" id="KW-1133">Transmembrane helix</keyword>
<dbReference type="InterPro" id="IPR052017">
    <property type="entry name" value="TSUP"/>
</dbReference>
<comment type="subcellular location">
    <subcellularLocation>
        <location evidence="1 8">Cell membrane</location>
        <topology evidence="1 8">Multi-pass membrane protein</topology>
    </subcellularLocation>
</comment>
<protein>
    <recommendedName>
        <fullName evidence="8">Probable membrane transporter protein</fullName>
    </recommendedName>
</protein>
<dbReference type="Proteomes" id="UP000248597">
    <property type="component" value="Unassembled WGS sequence"/>
</dbReference>
<dbReference type="AlphaFoldDB" id="A0A2W5L637"/>
<accession>A0A2W5L637</accession>
<feature type="transmembrane region" description="Helical" evidence="8">
    <location>
        <begin position="44"/>
        <end position="66"/>
    </location>
</feature>
<evidence type="ECO:0000256" key="6">
    <source>
        <dbReference type="ARBA" id="ARBA00022989"/>
    </source>
</evidence>
<keyword evidence="3" id="KW-0813">Transport</keyword>
<proteinExistence type="inferred from homology"/>
<evidence type="ECO:0000256" key="7">
    <source>
        <dbReference type="ARBA" id="ARBA00023136"/>
    </source>
</evidence>
<dbReference type="EMBL" id="QFPJ01000005">
    <property type="protein sequence ID" value="PZQ23744.1"/>
    <property type="molecule type" value="Genomic_DNA"/>
</dbReference>
<evidence type="ECO:0000256" key="1">
    <source>
        <dbReference type="ARBA" id="ARBA00004651"/>
    </source>
</evidence>
<name>A0A2W5L637_SPHMC</name>
<sequence length="252" mass="26761">MTLLADPVTLAVLAAAVILLGMAKGGLAGVGALATPLAALVLPPATAAAILLPILIVQDVISVWAFRGTWDGWIIGWMLPGAAVGVAAGYYYAERVNEAQLMLALGAITLAFGLYRLWVERGARVVAASTSPGWVGTIFGAVMGLTSQIAHAGGPPFQMWVTPRKLPHLVFIGTSALLFAIVNWMKVPAYLALGAFPHEVIVAALLLMPLAIVSTLATVRWMKRMNPERFYLIVYLLMVLLGARLIWDGVHG</sequence>
<evidence type="ECO:0000256" key="5">
    <source>
        <dbReference type="ARBA" id="ARBA00022692"/>
    </source>
</evidence>
<dbReference type="PANTHER" id="PTHR30269:SF37">
    <property type="entry name" value="MEMBRANE TRANSPORTER PROTEIN"/>
    <property type="match status" value="1"/>
</dbReference>
<dbReference type="Pfam" id="PF01925">
    <property type="entry name" value="TauE"/>
    <property type="match status" value="1"/>
</dbReference>
<dbReference type="PANTHER" id="PTHR30269">
    <property type="entry name" value="TRANSMEMBRANE PROTEIN YFCA"/>
    <property type="match status" value="1"/>
</dbReference>
<feature type="transmembrane region" description="Helical" evidence="8">
    <location>
        <begin position="73"/>
        <end position="93"/>
    </location>
</feature>
<keyword evidence="7 8" id="KW-0472">Membrane</keyword>
<comment type="caution">
    <text evidence="9">The sequence shown here is derived from an EMBL/GenBank/DDBJ whole genome shotgun (WGS) entry which is preliminary data.</text>
</comment>
<feature type="transmembrane region" description="Helical" evidence="8">
    <location>
        <begin position="230"/>
        <end position="247"/>
    </location>
</feature>
<reference evidence="9 10" key="1">
    <citation type="submission" date="2017-08" db="EMBL/GenBank/DDBJ databases">
        <title>Infants hospitalized years apart are colonized by the same room-sourced microbial strains.</title>
        <authorList>
            <person name="Brooks B."/>
            <person name="Olm M.R."/>
            <person name="Firek B.A."/>
            <person name="Baker R."/>
            <person name="Thomas B.C."/>
            <person name="Morowitz M.J."/>
            <person name="Banfield J.F."/>
        </authorList>
    </citation>
    <scope>NUCLEOTIDE SEQUENCE [LARGE SCALE GENOMIC DNA]</scope>
    <source>
        <strain evidence="9">S2_005_003_R2_47</strain>
    </source>
</reference>
<feature type="transmembrane region" description="Helical" evidence="8">
    <location>
        <begin position="99"/>
        <end position="118"/>
    </location>
</feature>
<evidence type="ECO:0000313" key="9">
    <source>
        <dbReference type="EMBL" id="PZQ23744.1"/>
    </source>
</evidence>
<comment type="similarity">
    <text evidence="2 8">Belongs to the 4-toluene sulfonate uptake permease (TSUP) (TC 2.A.102) family.</text>
</comment>
<evidence type="ECO:0000256" key="3">
    <source>
        <dbReference type="ARBA" id="ARBA00022448"/>
    </source>
</evidence>
<evidence type="ECO:0000256" key="8">
    <source>
        <dbReference type="RuleBase" id="RU363041"/>
    </source>
</evidence>
<keyword evidence="5 8" id="KW-0812">Transmembrane</keyword>
<evidence type="ECO:0000313" key="10">
    <source>
        <dbReference type="Proteomes" id="UP000248597"/>
    </source>
</evidence>
<gene>
    <name evidence="9" type="ORF">DI569_03235</name>
</gene>